<dbReference type="GO" id="GO:0000380">
    <property type="term" value="P:alternative mRNA splicing, via spliceosome"/>
    <property type="evidence" value="ECO:0007669"/>
    <property type="project" value="TreeGrafter"/>
</dbReference>
<comment type="subcellular location">
    <subcellularLocation>
        <location evidence="2">Cytoplasmic granule</location>
    </subcellularLocation>
    <subcellularLocation>
        <location evidence="1">Nucleus speckle</location>
    </subcellularLocation>
</comment>
<evidence type="ECO:0000313" key="17">
    <source>
        <dbReference type="EMBL" id="GAX74779.1"/>
    </source>
</evidence>
<dbReference type="GO" id="GO:0043021">
    <property type="term" value="F:ribonucleoprotein complex binding"/>
    <property type="evidence" value="ECO:0007669"/>
    <property type="project" value="TreeGrafter"/>
</dbReference>
<dbReference type="Gene3D" id="3.40.30.10">
    <property type="entry name" value="Glutaredoxin"/>
    <property type="match status" value="1"/>
</dbReference>
<evidence type="ECO:0000256" key="4">
    <source>
        <dbReference type="ARBA" id="ARBA00022553"/>
    </source>
</evidence>
<feature type="domain" description="WW" evidence="16">
    <location>
        <begin position="324"/>
        <end position="358"/>
    </location>
</feature>
<evidence type="ECO:0000313" key="18">
    <source>
        <dbReference type="Proteomes" id="UP000232323"/>
    </source>
</evidence>
<feature type="compositionally biased region" description="Polar residues" evidence="15">
    <location>
        <begin position="199"/>
        <end position="213"/>
    </location>
</feature>
<dbReference type="Pfam" id="PF00397">
    <property type="entry name" value="WW"/>
    <property type="match status" value="2"/>
</dbReference>
<evidence type="ECO:0000256" key="6">
    <source>
        <dbReference type="ARBA" id="ARBA00022664"/>
    </source>
</evidence>
<keyword evidence="8" id="KW-0391">Immunity</keyword>
<gene>
    <name evidence="17" type="ORF">CEUSTIGMA_g2226.t1</name>
</gene>
<dbReference type="STRING" id="1157962.A0A250WVP4"/>
<dbReference type="EMBL" id="BEGY01000009">
    <property type="protein sequence ID" value="GAX74779.1"/>
    <property type="molecule type" value="Genomic_DNA"/>
</dbReference>
<dbReference type="GO" id="GO:0005737">
    <property type="term" value="C:cytoplasm"/>
    <property type="evidence" value="ECO:0007669"/>
    <property type="project" value="TreeGrafter"/>
</dbReference>
<dbReference type="InterPro" id="IPR036020">
    <property type="entry name" value="WW_dom_sf"/>
</dbReference>
<keyword evidence="4" id="KW-0597">Phosphoprotein</keyword>
<feature type="region of interest" description="Disordered" evidence="15">
    <location>
        <begin position="65"/>
        <end position="274"/>
    </location>
</feature>
<feature type="domain" description="WW" evidence="16">
    <location>
        <begin position="358"/>
        <end position="392"/>
    </location>
</feature>
<evidence type="ECO:0000259" key="16">
    <source>
        <dbReference type="PROSITE" id="PS50020"/>
    </source>
</evidence>
<evidence type="ECO:0000256" key="9">
    <source>
        <dbReference type="ARBA" id="ARBA00023015"/>
    </source>
</evidence>
<reference evidence="17 18" key="1">
    <citation type="submission" date="2017-08" db="EMBL/GenBank/DDBJ databases">
        <title>Acidophilic green algal genome provides insights into adaptation to an acidic environment.</title>
        <authorList>
            <person name="Hirooka S."/>
            <person name="Hirose Y."/>
            <person name="Kanesaki Y."/>
            <person name="Higuchi S."/>
            <person name="Fujiwara T."/>
            <person name="Onuma R."/>
            <person name="Era A."/>
            <person name="Ohbayashi R."/>
            <person name="Uzuka A."/>
            <person name="Nozaki H."/>
            <person name="Yoshikawa H."/>
            <person name="Miyagishima S.Y."/>
        </authorList>
    </citation>
    <scope>NUCLEOTIDE SEQUENCE [LARGE SCALE GENOMIC DNA]</scope>
    <source>
        <strain evidence="17 18">NIES-2499</strain>
    </source>
</reference>
<evidence type="ECO:0000256" key="15">
    <source>
        <dbReference type="SAM" id="MobiDB-lite"/>
    </source>
</evidence>
<keyword evidence="10" id="KW-0804">Transcription</keyword>
<dbReference type="GO" id="GO:0045087">
    <property type="term" value="P:innate immune response"/>
    <property type="evidence" value="ECO:0007669"/>
    <property type="project" value="UniProtKB-KW"/>
</dbReference>
<feature type="region of interest" description="Disordered" evidence="15">
    <location>
        <begin position="442"/>
        <end position="554"/>
    </location>
</feature>
<dbReference type="CDD" id="cd00201">
    <property type="entry name" value="WW"/>
    <property type="match status" value="1"/>
</dbReference>
<evidence type="ECO:0000256" key="3">
    <source>
        <dbReference type="ARBA" id="ARBA00021117"/>
    </source>
</evidence>
<evidence type="ECO:0000256" key="5">
    <source>
        <dbReference type="ARBA" id="ARBA00022588"/>
    </source>
</evidence>
<dbReference type="Gene3D" id="2.20.70.10">
    <property type="match status" value="2"/>
</dbReference>
<keyword evidence="9" id="KW-0805">Transcription regulation</keyword>
<feature type="compositionally biased region" description="Low complexity" evidence="15">
    <location>
        <begin position="244"/>
        <end position="253"/>
    </location>
</feature>
<accession>A0A250WVP4</accession>
<dbReference type="PROSITE" id="PS50020">
    <property type="entry name" value="WW_DOMAIN_2"/>
    <property type="match status" value="2"/>
</dbReference>
<keyword evidence="18" id="KW-1185">Reference proteome</keyword>
<dbReference type="PANTHER" id="PTHR21737">
    <property type="entry name" value="POLYGLUTAMINE BINDING PROTEIN 1/MARVEL MEMBRANE-ASSOCIATING DOMAIN CONTAINING 3"/>
    <property type="match status" value="1"/>
</dbReference>
<proteinExistence type="predicted"/>
<dbReference type="AlphaFoldDB" id="A0A250WVP4"/>
<dbReference type="PANTHER" id="PTHR21737:SF3">
    <property type="entry name" value="POLYGLUTAMINE-BINDING PROTEIN 1"/>
    <property type="match status" value="1"/>
</dbReference>
<dbReference type="Proteomes" id="UP000232323">
    <property type="component" value="Unassembled WGS sequence"/>
</dbReference>
<name>A0A250WVP4_9CHLO</name>
<protein>
    <recommendedName>
        <fullName evidence="3">Polyglutamine-binding protein 1</fullName>
    </recommendedName>
    <alternativeName>
        <fullName evidence="13">Polyglutamine tract-binding protein 1</fullName>
    </alternativeName>
</protein>
<evidence type="ECO:0000256" key="8">
    <source>
        <dbReference type="ARBA" id="ARBA00022859"/>
    </source>
</evidence>
<dbReference type="InterPro" id="IPR001202">
    <property type="entry name" value="WW_dom"/>
</dbReference>
<dbReference type="SUPFAM" id="SSF51045">
    <property type="entry name" value="WW domain"/>
    <property type="match status" value="2"/>
</dbReference>
<keyword evidence="7" id="KW-0677">Repeat</keyword>
<evidence type="ECO:0000256" key="11">
    <source>
        <dbReference type="ARBA" id="ARBA00023187"/>
    </source>
</evidence>
<dbReference type="GO" id="GO:0016607">
    <property type="term" value="C:nuclear speck"/>
    <property type="evidence" value="ECO:0007669"/>
    <property type="project" value="UniProtKB-SubCell"/>
</dbReference>
<keyword evidence="5" id="KW-0399">Innate immunity</keyword>
<feature type="compositionally biased region" description="Pro residues" evidence="15">
    <location>
        <begin position="108"/>
        <end position="136"/>
    </location>
</feature>
<keyword evidence="12" id="KW-0539">Nucleus</keyword>
<evidence type="ECO:0000256" key="2">
    <source>
        <dbReference type="ARBA" id="ARBA00004463"/>
    </source>
</evidence>
<sequence>MNGLNTEDRLDEEARMAIMHQHEVEVRSAFQGGQHEINNELSLADPITADPVHLKDKLLKMTAEMRQQQHAPTNKERGAGDWSNYQSPSAVLAAIAQQQQQQQQSAPVRPPGPPKPPGPPVRPPGPPPRPPGPPAARPAAPAATTHIPNSSTPALSEPEPQNHNHHPQPVHEQLTQNHYQHSASTLPSPNMPGTVDVHSLSSASAATIHSHQSAPAAAALKRPRASYSAAPLHYAPPPGEEEAAPGTEQPAEESLQPSDLQAPEPGEAAGLKKDLPPALKARLLARGIIPTQESATAPRPAATIQAAAALTPAHAPVSTPAQDPTLPFGWFSAIDTTYHHVYFYNPTTGERSWTRPAAPLPAGWAEAKDPATGVTYYFNAGTGQRQWERPAGASSSPAAVPQQQQFIRSTAFAGRRPGYIFKMGDSGLGYYMDTPLHLQGPRPYRPIPSVGPTVGGEEVEDDTPAGRKNRAERIREQQLQRNQARMAKRKQDDVDPMDPSSYSDAPKGGWGTGLEGAQPRAADTTAGGPLFQQRPYPSPGSVLRANQKLLSGNK</sequence>
<feature type="compositionally biased region" description="Polar residues" evidence="15">
    <location>
        <begin position="174"/>
        <end position="188"/>
    </location>
</feature>
<comment type="caution">
    <text evidence="17">The sequence shown here is derived from an EMBL/GenBank/DDBJ whole genome shotgun (WGS) entry which is preliminary data.</text>
</comment>
<evidence type="ECO:0000256" key="10">
    <source>
        <dbReference type="ARBA" id="ARBA00023163"/>
    </source>
</evidence>
<keyword evidence="11" id="KW-0508">mRNA splicing</keyword>
<dbReference type="OrthoDB" id="42462at2759"/>
<evidence type="ECO:0000256" key="13">
    <source>
        <dbReference type="ARBA" id="ARBA00042167"/>
    </source>
</evidence>
<organism evidence="17 18">
    <name type="scientific">Chlamydomonas eustigma</name>
    <dbReference type="NCBI Taxonomy" id="1157962"/>
    <lineage>
        <taxon>Eukaryota</taxon>
        <taxon>Viridiplantae</taxon>
        <taxon>Chlorophyta</taxon>
        <taxon>core chlorophytes</taxon>
        <taxon>Chlorophyceae</taxon>
        <taxon>CS clade</taxon>
        <taxon>Chlamydomonadales</taxon>
        <taxon>Chlamydomonadaceae</taxon>
        <taxon>Chlamydomonas</taxon>
    </lineage>
</organism>
<keyword evidence="6" id="KW-0507">mRNA processing</keyword>
<evidence type="ECO:0000256" key="14">
    <source>
        <dbReference type="ARBA" id="ARBA00046362"/>
    </source>
</evidence>
<evidence type="ECO:0000256" key="7">
    <source>
        <dbReference type="ARBA" id="ARBA00022737"/>
    </source>
</evidence>
<evidence type="ECO:0000256" key="1">
    <source>
        <dbReference type="ARBA" id="ARBA00004324"/>
    </source>
</evidence>
<feature type="compositionally biased region" description="Low complexity" evidence="15">
    <location>
        <begin position="97"/>
        <end position="107"/>
    </location>
</feature>
<dbReference type="SMART" id="SM00456">
    <property type="entry name" value="WW"/>
    <property type="match status" value="2"/>
</dbReference>
<comment type="subunit">
    <text evidence="14">Interacts with POU3F2/Brn-2, ATXN1, TXNL4A, HTT and AR. Interaction with ATXN1 correlates positively with the length of the polyglutamine tract. Interacts with RNA polymerase II large subunit in a phosphorylation-dependent manner. Forms a ternary complex with ATXN1 mutant and phosphorylated RNA polymerase II. Interacts (via C-terminus) with TXNL4A and CD2BP2. Interacts (via WW domain) with ATN1 and SF3B1, and may interact with additional splice factors. Interacts (via WW domain) with WBP11; Leading to reduce interaction between PQBP1 and TXNL4A. Interacts with CAPRIN1. Interacts with DDX1. Interacts with SFPQ. Interacts with KHSRP.</text>
</comment>
<feature type="compositionally biased region" description="Basic and acidic residues" evidence="15">
    <location>
        <begin position="469"/>
        <end position="478"/>
    </location>
</feature>
<evidence type="ECO:0000256" key="12">
    <source>
        <dbReference type="ARBA" id="ARBA00023242"/>
    </source>
</evidence>